<dbReference type="AlphaFoldDB" id="A0A7T6Z4U7"/>
<protein>
    <submittedName>
        <fullName evidence="2">Uncharacterized protein</fullName>
    </submittedName>
</protein>
<evidence type="ECO:0000256" key="1">
    <source>
        <dbReference type="SAM" id="MobiDB-lite"/>
    </source>
</evidence>
<reference evidence="2 3" key="1">
    <citation type="submission" date="2020-06" db="EMBL/GenBank/DDBJ databases">
        <title>Genomic analysis of Salicibibacter sp. NKC5-3.</title>
        <authorList>
            <person name="Oh Y.J."/>
        </authorList>
    </citation>
    <scope>NUCLEOTIDE SEQUENCE [LARGE SCALE GENOMIC DNA]</scope>
    <source>
        <strain evidence="2 3">NKC5-3</strain>
    </source>
</reference>
<gene>
    <name evidence="2" type="ORF">HUG15_15060</name>
</gene>
<dbReference type="KEGG" id="scia:HUG15_15060"/>
<accession>A0A7T6Z4U7</accession>
<dbReference type="RefSeq" id="WP_200123880.1">
    <property type="nucleotide sequence ID" value="NZ_CP054705.1"/>
</dbReference>
<dbReference type="EMBL" id="CP054705">
    <property type="protein sequence ID" value="QQK76752.1"/>
    <property type="molecule type" value="Genomic_DNA"/>
</dbReference>
<feature type="compositionally biased region" description="Basic and acidic residues" evidence="1">
    <location>
        <begin position="41"/>
        <end position="59"/>
    </location>
</feature>
<sequence>MKPEIGLARRFRSPRTGYGARNGMPVTISVTKNGLWSPKRSCRDDFSRQERVMKPETKFPRGFQSPRTSHEARNDEPVTISVAKNGS</sequence>
<organism evidence="2 3">
    <name type="scientific">Salicibibacter cibarius</name>
    <dbReference type="NCBI Taxonomy" id="2743000"/>
    <lineage>
        <taxon>Bacteria</taxon>
        <taxon>Bacillati</taxon>
        <taxon>Bacillota</taxon>
        <taxon>Bacilli</taxon>
        <taxon>Bacillales</taxon>
        <taxon>Bacillaceae</taxon>
        <taxon>Salicibibacter</taxon>
    </lineage>
</organism>
<evidence type="ECO:0000313" key="3">
    <source>
        <dbReference type="Proteomes" id="UP000595823"/>
    </source>
</evidence>
<dbReference type="Proteomes" id="UP000595823">
    <property type="component" value="Chromosome"/>
</dbReference>
<keyword evidence="3" id="KW-1185">Reference proteome</keyword>
<evidence type="ECO:0000313" key="2">
    <source>
        <dbReference type="EMBL" id="QQK76752.1"/>
    </source>
</evidence>
<feature type="region of interest" description="Disordered" evidence="1">
    <location>
        <begin position="40"/>
        <end position="87"/>
    </location>
</feature>
<proteinExistence type="predicted"/>
<name>A0A7T6Z4U7_9BACI</name>